<proteinExistence type="inferred from homology"/>
<evidence type="ECO:0000256" key="5">
    <source>
        <dbReference type="ARBA" id="ARBA00022833"/>
    </source>
</evidence>
<evidence type="ECO:0000256" key="8">
    <source>
        <dbReference type="ARBA" id="ARBA00023316"/>
    </source>
</evidence>
<organism evidence="11 12">
    <name type="scientific">Chloroherpeton thalassium (strain ATCC 35110 / GB-78)</name>
    <dbReference type="NCBI Taxonomy" id="517418"/>
    <lineage>
        <taxon>Bacteria</taxon>
        <taxon>Pseudomonadati</taxon>
        <taxon>Chlorobiota</taxon>
        <taxon>Chlorobiia</taxon>
        <taxon>Chlorobiales</taxon>
        <taxon>Chloroherpetonaceae</taxon>
        <taxon>Chloroherpeton</taxon>
    </lineage>
</organism>
<dbReference type="AlphaFoldDB" id="B3QRV0"/>
<dbReference type="STRING" id="517418.Ctha_1444"/>
<dbReference type="InterPro" id="IPR009045">
    <property type="entry name" value="Zn_M74/Hedgehog-like"/>
</dbReference>
<keyword evidence="12" id="KW-1185">Reference proteome</keyword>
<dbReference type="RefSeq" id="WP_012499987.1">
    <property type="nucleotide sequence ID" value="NC_011026.1"/>
</dbReference>
<dbReference type="GO" id="GO:0160237">
    <property type="term" value="F:D-Ala-D-Ala dipeptidase activity"/>
    <property type="evidence" value="ECO:0007669"/>
    <property type="project" value="UniProtKB-EC"/>
</dbReference>
<sequence>MQLPAILSFFLFFHPHSAPLPPEAVLVDVQKINPYIFVDMRYATKNNFTGEKIYSAARCLLRPKVAKRLSRVAKRLRHKGYGVKVWDAFRPKSAQEKLWNATPPKLRRYVANPKKGSKHTRGVAVDVTLTDTLGRELQMPTPFDTFNIRARSNYENLPKKAIRNRTILHDAMKAEGFLSVSGEWWHFHDAEWRCYPLLDLNFQDVPQ</sequence>
<dbReference type="Pfam" id="PF01427">
    <property type="entry name" value="Peptidase_M15"/>
    <property type="match status" value="1"/>
</dbReference>
<comment type="function">
    <text evidence="9 10">Catalyzes hydrolysis of the D-alanyl-D-alanine dipeptide.</text>
</comment>
<comment type="similarity">
    <text evidence="9 10">Belongs to the peptidase M15D family.</text>
</comment>
<evidence type="ECO:0000256" key="7">
    <source>
        <dbReference type="ARBA" id="ARBA00023049"/>
    </source>
</evidence>
<accession>B3QRV0</accession>
<dbReference type="HAMAP" id="MF_01924">
    <property type="entry name" value="A_A_dipeptidase"/>
    <property type="match status" value="1"/>
</dbReference>
<evidence type="ECO:0000256" key="4">
    <source>
        <dbReference type="ARBA" id="ARBA00022801"/>
    </source>
</evidence>
<evidence type="ECO:0000313" key="11">
    <source>
        <dbReference type="EMBL" id="ACF13903.1"/>
    </source>
</evidence>
<feature type="active site" description="Proton donor/acceptor" evidence="9">
    <location>
        <position position="183"/>
    </location>
</feature>
<dbReference type="Gene3D" id="3.30.1380.10">
    <property type="match status" value="1"/>
</dbReference>
<comment type="catalytic activity">
    <reaction evidence="1 9 10">
        <text>D-alanyl-D-alanine + H2O = 2 D-alanine</text>
        <dbReference type="Rhea" id="RHEA:20661"/>
        <dbReference type="ChEBI" id="CHEBI:15377"/>
        <dbReference type="ChEBI" id="CHEBI:57416"/>
        <dbReference type="ChEBI" id="CHEBI:57822"/>
        <dbReference type="EC" id="3.4.13.22"/>
    </reaction>
</comment>
<dbReference type="EC" id="3.4.13.22" evidence="9 10"/>
<keyword evidence="8 10" id="KW-0961">Cell wall biogenesis/degradation</keyword>
<evidence type="ECO:0000256" key="3">
    <source>
        <dbReference type="ARBA" id="ARBA00022723"/>
    </source>
</evidence>
<keyword evidence="6 9" id="KW-0224">Dipeptidase</keyword>
<dbReference type="EMBL" id="CP001100">
    <property type="protein sequence ID" value="ACF13903.1"/>
    <property type="molecule type" value="Genomic_DNA"/>
</dbReference>
<dbReference type="OrthoDB" id="9801430at2"/>
<dbReference type="InterPro" id="IPR000755">
    <property type="entry name" value="A_A_dipeptidase"/>
</dbReference>
<feature type="binding site" evidence="9">
    <location>
        <position position="186"/>
    </location>
    <ligand>
        <name>Zn(2+)</name>
        <dbReference type="ChEBI" id="CHEBI:29105"/>
        <note>catalytic</note>
    </ligand>
</feature>
<dbReference type="GO" id="GO:0006508">
    <property type="term" value="P:proteolysis"/>
    <property type="evidence" value="ECO:0007669"/>
    <property type="project" value="UniProtKB-KW"/>
</dbReference>
<dbReference type="Proteomes" id="UP000001208">
    <property type="component" value="Chromosome"/>
</dbReference>
<keyword evidence="2 9" id="KW-0645">Protease</keyword>
<dbReference type="GO" id="GO:0008237">
    <property type="term" value="F:metallopeptidase activity"/>
    <property type="evidence" value="ECO:0007669"/>
    <property type="project" value="UniProtKB-KW"/>
</dbReference>
<evidence type="ECO:0000256" key="6">
    <source>
        <dbReference type="ARBA" id="ARBA00022997"/>
    </source>
</evidence>
<reference evidence="11 12" key="1">
    <citation type="submission" date="2008-06" db="EMBL/GenBank/DDBJ databases">
        <title>Complete sequence of Chloroherpeton thalassium ATCC 35110.</title>
        <authorList>
            <consortium name="US DOE Joint Genome Institute"/>
            <person name="Lucas S."/>
            <person name="Copeland A."/>
            <person name="Lapidus A."/>
            <person name="Glavina del Rio T."/>
            <person name="Dalin E."/>
            <person name="Tice H."/>
            <person name="Bruce D."/>
            <person name="Goodwin L."/>
            <person name="Pitluck S."/>
            <person name="Schmutz J."/>
            <person name="Larimer F."/>
            <person name="Land M."/>
            <person name="Hauser L."/>
            <person name="Kyrpides N."/>
            <person name="Mikhailova N."/>
            <person name="Liu Z."/>
            <person name="Li T."/>
            <person name="Zhao F."/>
            <person name="Overmann J."/>
            <person name="Bryant D.A."/>
            <person name="Richardson P."/>
        </authorList>
    </citation>
    <scope>NUCLEOTIDE SEQUENCE [LARGE SCALE GENOMIC DNA]</scope>
    <source>
        <strain evidence="12">ATCC 35110 / GB-78</strain>
    </source>
</reference>
<feature type="binding site" evidence="9">
    <location>
        <position position="126"/>
    </location>
    <ligand>
        <name>Zn(2+)</name>
        <dbReference type="ChEBI" id="CHEBI:29105"/>
        <note>catalytic</note>
    </ligand>
</feature>
<dbReference type="CDD" id="cd14840">
    <property type="entry name" value="D-Ala-D-Ala_dipeptidase_Aad"/>
    <property type="match status" value="1"/>
</dbReference>
<evidence type="ECO:0000313" key="12">
    <source>
        <dbReference type="Proteomes" id="UP000001208"/>
    </source>
</evidence>
<keyword evidence="4 9" id="KW-0378">Hydrolase</keyword>
<keyword evidence="5 9" id="KW-0862">Zinc</keyword>
<dbReference type="PIRSF" id="PIRSF026671">
    <property type="entry name" value="AA_dipeptidase"/>
    <property type="match status" value="1"/>
</dbReference>
<comment type="cofactor">
    <cofactor evidence="9">
        <name>Zn(2+)</name>
        <dbReference type="ChEBI" id="CHEBI:29105"/>
    </cofactor>
    <text evidence="9">Binds 1 zinc ion per subunit.</text>
</comment>
<dbReference type="SUPFAM" id="SSF55166">
    <property type="entry name" value="Hedgehog/DD-peptidase"/>
    <property type="match status" value="1"/>
</dbReference>
<dbReference type="eggNOG" id="COG2173">
    <property type="taxonomic scope" value="Bacteria"/>
</dbReference>
<name>B3QRV0_CHLT3</name>
<evidence type="ECO:0000256" key="1">
    <source>
        <dbReference type="ARBA" id="ARBA00001362"/>
    </source>
</evidence>
<protein>
    <recommendedName>
        <fullName evidence="9 10">D-alanyl-D-alanine dipeptidase</fullName>
        <shortName evidence="9 10">D-Ala-D-Ala dipeptidase</shortName>
        <ecNumber evidence="9 10">3.4.13.22</ecNumber>
    </recommendedName>
</protein>
<dbReference type="PANTHER" id="PTHR43126:SF1">
    <property type="entry name" value="D-ALANYL-D-ALANINE DIPEPTIDASE"/>
    <property type="match status" value="1"/>
</dbReference>
<evidence type="ECO:0000256" key="2">
    <source>
        <dbReference type="ARBA" id="ARBA00022670"/>
    </source>
</evidence>
<dbReference type="PANTHER" id="PTHR43126">
    <property type="entry name" value="D-ALANYL-D-ALANINE DIPEPTIDASE"/>
    <property type="match status" value="1"/>
</dbReference>
<gene>
    <name evidence="11" type="ordered locus">Ctha_1444</name>
</gene>
<feature type="site" description="Transition state stabilizer" evidence="9">
    <location>
        <position position="90"/>
    </location>
</feature>
<keyword evidence="7 9" id="KW-0482">Metalloprotease</keyword>
<evidence type="ECO:0000256" key="9">
    <source>
        <dbReference type="HAMAP-Rule" id="MF_01924"/>
    </source>
</evidence>
<dbReference type="GO" id="GO:0071555">
    <property type="term" value="P:cell wall organization"/>
    <property type="evidence" value="ECO:0007669"/>
    <property type="project" value="UniProtKB-KW"/>
</dbReference>
<dbReference type="KEGG" id="cts:Ctha_1444"/>
<keyword evidence="3 9" id="KW-0479">Metal-binding</keyword>
<feature type="binding site" evidence="9">
    <location>
        <position position="119"/>
    </location>
    <ligand>
        <name>Zn(2+)</name>
        <dbReference type="ChEBI" id="CHEBI:29105"/>
        <note>catalytic</note>
    </ligand>
</feature>
<dbReference type="HOGENOM" id="CLU_060744_1_2_10"/>
<evidence type="ECO:0000256" key="10">
    <source>
        <dbReference type="PIRNR" id="PIRNR026671"/>
    </source>
</evidence>
<dbReference type="GO" id="GO:0008270">
    <property type="term" value="F:zinc ion binding"/>
    <property type="evidence" value="ECO:0007669"/>
    <property type="project" value="UniProtKB-UniRule"/>
</dbReference>